<dbReference type="InterPro" id="IPR027417">
    <property type="entry name" value="P-loop_NTPase"/>
</dbReference>
<proteinExistence type="inferred from homology"/>
<evidence type="ECO:0000256" key="3">
    <source>
        <dbReference type="ARBA" id="ARBA00020256"/>
    </source>
</evidence>
<feature type="transmembrane region" description="Helical" evidence="11">
    <location>
        <begin position="20"/>
        <end position="40"/>
    </location>
</feature>
<keyword evidence="4 11" id="KW-0812">Transmembrane</keyword>
<gene>
    <name evidence="12" type="ORF">BDY17DRAFT_322078</name>
</gene>
<sequence>MEQQSVLRDWATWAFSPSLSVIVVTVLITLLVPLILHYLLHRQSDSTDVPTFLLIGPSGGGKTSLFTLFTNGTLSTTHTSQLPHTATCRLPSSTSDSSDFESEVSPRNSEFVLLDTPGHGKLRHHALTSLTSPSALKGLIFVVDSAAVSSAQGLTEAAEFLHDVLLVLQKRYVRGKRTVAVPVLVAANKQDVFTSLPAGLVKSRLEEEVGKVRLTKSKGLLDSGIGMQGGAGEDDGDEEEGNWLGEFGAKEFAFAQMEEYGIDVAVVGGRLKGEGDEAGQVKEWWDWIGGNLSR</sequence>
<dbReference type="InterPro" id="IPR019009">
    <property type="entry name" value="SRP_receptor_beta_su"/>
</dbReference>
<keyword evidence="8" id="KW-0342">GTP-binding</keyword>
<evidence type="ECO:0000313" key="12">
    <source>
        <dbReference type="EMBL" id="KAF2485210.1"/>
    </source>
</evidence>
<accession>A0A6A6PYK4</accession>
<dbReference type="EMBL" id="MU001633">
    <property type="protein sequence ID" value="KAF2485210.1"/>
    <property type="molecule type" value="Genomic_DNA"/>
</dbReference>
<keyword evidence="9 11" id="KW-0472">Membrane</keyword>
<dbReference type="Proteomes" id="UP000799767">
    <property type="component" value="Unassembled WGS sequence"/>
</dbReference>
<evidence type="ECO:0000256" key="5">
    <source>
        <dbReference type="ARBA" id="ARBA00022741"/>
    </source>
</evidence>
<dbReference type="Gene3D" id="3.40.50.300">
    <property type="entry name" value="P-loop containing nucleotide triphosphate hydrolases"/>
    <property type="match status" value="1"/>
</dbReference>
<evidence type="ECO:0000256" key="11">
    <source>
        <dbReference type="SAM" id="Phobius"/>
    </source>
</evidence>
<dbReference type="CDD" id="cd04105">
    <property type="entry name" value="SR_beta"/>
    <property type="match status" value="1"/>
</dbReference>
<evidence type="ECO:0000256" key="1">
    <source>
        <dbReference type="ARBA" id="ARBA00004389"/>
    </source>
</evidence>
<evidence type="ECO:0000256" key="2">
    <source>
        <dbReference type="ARBA" id="ARBA00005619"/>
    </source>
</evidence>
<evidence type="ECO:0000256" key="9">
    <source>
        <dbReference type="ARBA" id="ARBA00023136"/>
    </source>
</evidence>
<dbReference type="AlphaFoldDB" id="A0A6A6PYK4"/>
<dbReference type="GO" id="GO:0005525">
    <property type="term" value="F:GTP binding"/>
    <property type="evidence" value="ECO:0007669"/>
    <property type="project" value="UniProtKB-KW"/>
</dbReference>
<keyword evidence="6" id="KW-0256">Endoplasmic reticulum</keyword>
<dbReference type="Pfam" id="PF09439">
    <property type="entry name" value="SRPRB"/>
    <property type="match status" value="1"/>
</dbReference>
<evidence type="ECO:0000256" key="10">
    <source>
        <dbReference type="ARBA" id="ARBA00023170"/>
    </source>
</evidence>
<keyword evidence="13" id="KW-1185">Reference proteome</keyword>
<evidence type="ECO:0000256" key="4">
    <source>
        <dbReference type="ARBA" id="ARBA00022692"/>
    </source>
</evidence>
<keyword evidence="10 12" id="KW-0675">Receptor</keyword>
<evidence type="ECO:0000256" key="6">
    <source>
        <dbReference type="ARBA" id="ARBA00022824"/>
    </source>
</evidence>
<dbReference type="OrthoDB" id="41266at2759"/>
<keyword evidence="5" id="KW-0547">Nucleotide-binding</keyword>
<dbReference type="GO" id="GO:0005789">
    <property type="term" value="C:endoplasmic reticulum membrane"/>
    <property type="evidence" value="ECO:0007669"/>
    <property type="project" value="UniProtKB-SubCell"/>
</dbReference>
<keyword evidence="7 11" id="KW-1133">Transmembrane helix</keyword>
<reference evidence="12" key="1">
    <citation type="journal article" date="2020" name="Stud. Mycol.">
        <title>101 Dothideomycetes genomes: a test case for predicting lifestyles and emergence of pathogens.</title>
        <authorList>
            <person name="Haridas S."/>
            <person name="Albert R."/>
            <person name="Binder M."/>
            <person name="Bloem J."/>
            <person name="Labutti K."/>
            <person name="Salamov A."/>
            <person name="Andreopoulos B."/>
            <person name="Baker S."/>
            <person name="Barry K."/>
            <person name="Bills G."/>
            <person name="Bluhm B."/>
            <person name="Cannon C."/>
            <person name="Castanera R."/>
            <person name="Culley D."/>
            <person name="Daum C."/>
            <person name="Ezra D."/>
            <person name="Gonzalez J."/>
            <person name="Henrissat B."/>
            <person name="Kuo A."/>
            <person name="Liang C."/>
            <person name="Lipzen A."/>
            <person name="Lutzoni F."/>
            <person name="Magnuson J."/>
            <person name="Mondo S."/>
            <person name="Nolan M."/>
            <person name="Ohm R."/>
            <person name="Pangilinan J."/>
            <person name="Park H.-J."/>
            <person name="Ramirez L."/>
            <person name="Alfaro M."/>
            <person name="Sun H."/>
            <person name="Tritt A."/>
            <person name="Yoshinaga Y."/>
            <person name="Zwiers L.-H."/>
            <person name="Turgeon B."/>
            <person name="Goodwin S."/>
            <person name="Spatafora J."/>
            <person name="Crous P."/>
            <person name="Grigoriev I."/>
        </authorList>
    </citation>
    <scope>NUCLEOTIDE SEQUENCE</scope>
    <source>
        <strain evidence="12">CBS 113389</strain>
    </source>
</reference>
<dbReference type="GeneID" id="54477749"/>
<name>A0A6A6PYK4_9PEZI</name>
<evidence type="ECO:0000256" key="8">
    <source>
        <dbReference type="ARBA" id="ARBA00023134"/>
    </source>
</evidence>
<evidence type="ECO:0000313" key="13">
    <source>
        <dbReference type="Proteomes" id="UP000799767"/>
    </source>
</evidence>
<comment type="subcellular location">
    <subcellularLocation>
        <location evidence="1">Endoplasmic reticulum membrane</location>
        <topology evidence="1">Single-pass membrane protein</topology>
    </subcellularLocation>
</comment>
<protein>
    <recommendedName>
        <fullName evidence="3">Signal recognition particle receptor subunit beta</fullName>
    </recommendedName>
</protein>
<organism evidence="12 13">
    <name type="scientific">Neohortaea acidophila</name>
    <dbReference type="NCBI Taxonomy" id="245834"/>
    <lineage>
        <taxon>Eukaryota</taxon>
        <taxon>Fungi</taxon>
        <taxon>Dikarya</taxon>
        <taxon>Ascomycota</taxon>
        <taxon>Pezizomycotina</taxon>
        <taxon>Dothideomycetes</taxon>
        <taxon>Dothideomycetidae</taxon>
        <taxon>Mycosphaerellales</taxon>
        <taxon>Teratosphaeriaceae</taxon>
        <taxon>Neohortaea</taxon>
    </lineage>
</organism>
<dbReference type="SUPFAM" id="SSF52540">
    <property type="entry name" value="P-loop containing nucleoside triphosphate hydrolases"/>
    <property type="match status" value="1"/>
</dbReference>
<evidence type="ECO:0000256" key="7">
    <source>
        <dbReference type="ARBA" id="ARBA00022989"/>
    </source>
</evidence>
<comment type="similarity">
    <text evidence="2">Belongs to the SRP receptor beta subunit family.</text>
</comment>
<dbReference type="RefSeq" id="XP_033591779.1">
    <property type="nucleotide sequence ID" value="XM_033736747.1"/>
</dbReference>